<proteinExistence type="predicted"/>
<dbReference type="Proteomes" id="UP001498398">
    <property type="component" value="Unassembled WGS sequence"/>
</dbReference>
<evidence type="ECO:0000259" key="4">
    <source>
        <dbReference type="Pfam" id="PF20236"/>
    </source>
</evidence>
<dbReference type="InterPro" id="IPR001680">
    <property type="entry name" value="WD40_rpt"/>
</dbReference>
<organism evidence="5 6">
    <name type="scientific">Marasmiellus scandens</name>
    <dbReference type="NCBI Taxonomy" id="2682957"/>
    <lineage>
        <taxon>Eukaryota</taxon>
        <taxon>Fungi</taxon>
        <taxon>Dikarya</taxon>
        <taxon>Basidiomycota</taxon>
        <taxon>Agaricomycotina</taxon>
        <taxon>Agaricomycetes</taxon>
        <taxon>Agaricomycetidae</taxon>
        <taxon>Agaricales</taxon>
        <taxon>Marasmiineae</taxon>
        <taxon>Omphalotaceae</taxon>
        <taxon>Marasmiellus</taxon>
    </lineage>
</organism>
<name>A0ABR1JS99_9AGAR</name>
<dbReference type="CDD" id="cd00200">
    <property type="entry name" value="WD40"/>
    <property type="match status" value="1"/>
</dbReference>
<dbReference type="Pfam" id="PF00400">
    <property type="entry name" value="WD40"/>
    <property type="match status" value="5"/>
</dbReference>
<feature type="repeat" description="WD" evidence="3">
    <location>
        <begin position="754"/>
        <end position="795"/>
    </location>
</feature>
<evidence type="ECO:0000256" key="2">
    <source>
        <dbReference type="ARBA" id="ARBA00022737"/>
    </source>
</evidence>
<feature type="repeat" description="WD" evidence="3">
    <location>
        <begin position="670"/>
        <end position="711"/>
    </location>
</feature>
<sequence length="1028" mass="113859">MSGGTDVQPNNDATGQMIEVFSTSAGNHFSGNTINVTGGDSHWSSTNQLGEAARDSPRENTIRGRYRYPAHSRTTQIPTAIIERRASESGASSGTVVPKILYPRKLMLRRNGYALWRPEPDRAAPPEYRKAGVDIGDLVMINQHGGLIYLFNIRLPADHPCNAERVPEDFEPITAHLRIDEEEMQYHRGSYVPSCEEGIINERMADNDGGWRQAGVPEEFGAGMIFRSSITEGALLILPEGGSRKDLQNIRPFYDYANKHALTWYEYVNDVLGFEADNGALYLVTGCDKSRCWGVSAFSCSRPEDVYLEFIPKTYQDSLLPHYRFGTYRAAAVQYTPDIEQKNQVQAGCVFVRGLKIFIKPKFLHKMMGQTVETSSIMDLTEKGILEVVKQRDKPVRSLSSLFWAPRGGSSSSNKGKGLIVNNYTEDAGITEQFPGSTPIYHPSDTISRFVLENFPEVDAITIHDNIWISALDDWESDDNAELLRRVFDMYALETKDGIARLQKIIDYHALISVSYSGNGHIISGSFDSPITVWDALSGEPIPSPFFPGIATSLTSSPDGESVAFGGFDNAIRIFDLQKGQVLKVLQGHNDTVPSIVYSPDGTCIASCSFDGYVRLWNIQTGEVVHNLQGDINGLSSLAYSPDGKKIVSGSFGHNVFVWDTLTGNRIWSLEGHNHAVLSVAYSPDNKFIVSGSSNGDIFLWDIIMGKCLHVFKGHTDAILDISFCPDGTQIASGSSDCTASLWDINNQTHLQALKQHTEAVSSVVYSPDGRNIASGSIDFTVRIWDVVSGDCIRILQLSSWLYSTARQKKWVKSSSIDTDLDNVTAYELDSVTAYSETGSEFMKESSVAAAAPDDILSWTNQDPRESVLFNSWGVLYRFQTLVSANGTSTTTLWRTIRANKEDRVAKLEWASNGGLGRVVLGKNTFPMSDLVRPDPHTYGSRIFSGIDGLQYRWCPSNTGSDIVLQDPNGYVIAFFRPTRQTRYQTGDVFGELHFLRTAGNGTVMHPPMMDMVTVTSMLYRFCGLYNL</sequence>
<feature type="repeat" description="WD" evidence="3">
    <location>
        <begin position="712"/>
        <end position="753"/>
    </location>
</feature>
<dbReference type="PROSITE" id="PS00678">
    <property type="entry name" value="WD_REPEATS_1"/>
    <property type="match status" value="4"/>
</dbReference>
<feature type="repeat" description="WD" evidence="3">
    <location>
        <begin position="586"/>
        <end position="627"/>
    </location>
</feature>
<keyword evidence="1 3" id="KW-0853">WD repeat</keyword>
<dbReference type="PRINTS" id="PR00320">
    <property type="entry name" value="GPROTEINBRPT"/>
</dbReference>
<evidence type="ECO:0000256" key="3">
    <source>
        <dbReference type="PROSITE-ProRule" id="PRU00221"/>
    </source>
</evidence>
<dbReference type="PROSITE" id="PS50294">
    <property type="entry name" value="WD_REPEATS_REGION"/>
    <property type="match status" value="5"/>
</dbReference>
<feature type="repeat" description="WD" evidence="3">
    <location>
        <begin position="628"/>
        <end position="669"/>
    </location>
</feature>
<protein>
    <recommendedName>
        <fullName evidence="4">DUF6593 domain-containing protein</fullName>
    </recommendedName>
</protein>
<dbReference type="SMART" id="SM00320">
    <property type="entry name" value="WD40"/>
    <property type="match status" value="7"/>
</dbReference>
<dbReference type="PANTHER" id="PTHR19848">
    <property type="entry name" value="WD40 REPEAT PROTEIN"/>
    <property type="match status" value="1"/>
</dbReference>
<dbReference type="PROSITE" id="PS50082">
    <property type="entry name" value="WD_REPEATS_2"/>
    <property type="match status" value="5"/>
</dbReference>
<evidence type="ECO:0000256" key="1">
    <source>
        <dbReference type="ARBA" id="ARBA00022574"/>
    </source>
</evidence>
<accession>A0ABR1JS99</accession>
<keyword evidence="6" id="KW-1185">Reference proteome</keyword>
<dbReference type="SUPFAM" id="SSF50998">
    <property type="entry name" value="Quinoprotein alcohol dehydrogenase-like"/>
    <property type="match status" value="1"/>
</dbReference>
<comment type="caution">
    <text evidence="5">The sequence shown here is derived from an EMBL/GenBank/DDBJ whole genome shotgun (WGS) entry which is preliminary data.</text>
</comment>
<gene>
    <name evidence="5" type="ORF">VKT23_004846</name>
</gene>
<dbReference type="PANTHER" id="PTHR19848:SF8">
    <property type="entry name" value="F-BOX AND WD REPEAT DOMAIN CONTAINING 7"/>
    <property type="match status" value="1"/>
</dbReference>
<dbReference type="EMBL" id="JBANRG010000005">
    <property type="protein sequence ID" value="KAK7466121.1"/>
    <property type="molecule type" value="Genomic_DNA"/>
</dbReference>
<evidence type="ECO:0000313" key="6">
    <source>
        <dbReference type="Proteomes" id="UP001498398"/>
    </source>
</evidence>
<reference evidence="5 6" key="1">
    <citation type="submission" date="2024-01" db="EMBL/GenBank/DDBJ databases">
        <title>A draft genome for the cacao thread blight pathogen Marasmiellus scandens.</title>
        <authorList>
            <person name="Baruah I.K."/>
            <person name="Leung J."/>
            <person name="Bukari Y."/>
            <person name="Amoako-Attah I."/>
            <person name="Meinhardt L.W."/>
            <person name="Bailey B.A."/>
            <person name="Cohen S.P."/>
        </authorList>
    </citation>
    <scope>NUCLEOTIDE SEQUENCE [LARGE SCALE GENOMIC DNA]</scope>
    <source>
        <strain evidence="5 6">GH-19</strain>
    </source>
</reference>
<dbReference type="InterPro" id="IPR020472">
    <property type="entry name" value="WD40_PAC1"/>
</dbReference>
<evidence type="ECO:0000313" key="5">
    <source>
        <dbReference type="EMBL" id="KAK7466121.1"/>
    </source>
</evidence>
<dbReference type="InterPro" id="IPR046528">
    <property type="entry name" value="DUF6593"/>
</dbReference>
<dbReference type="Gene3D" id="2.130.10.10">
    <property type="entry name" value="YVTN repeat-like/Quinoprotein amine dehydrogenase"/>
    <property type="match status" value="3"/>
</dbReference>
<keyword evidence="2" id="KW-0677">Repeat</keyword>
<dbReference type="Pfam" id="PF20236">
    <property type="entry name" value="DUF6593"/>
    <property type="match status" value="1"/>
</dbReference>
<feature type="domain" description="DUF6593" evidence="4">
    <location>
        <begin position="863"/>
        <end position="1017"/>
    </location>
</feature>
<dbReference type="InterPro" id="IPR011047">
    <property type="entry name" value="Quinoprotein_ADH-like_sf"/>
</dbReference>
<dbReference type="InterPro" id="IPR015943">
    <property type="entry name" value="WD40/YVTN_repeat-like_dom_sf"/>
</dbReference>
<dbReference type="InterPro" id="IPR019775">
    <property type="entry name" value="WD40_repeat_CS"/>
</dbReference>